<sequence>MKIAVFDVCGTIYRSNTTFEFLDHYFANNYRYRLFRFFSRTFFAKLINYPFFKYFRTDLIRIIAILFLKGESTSAVSESARLFVEQQLNNKVQQPVADLFGKYKREGYYLVLMSGSLDFLITTIQDKWEADDAYSTLLQRENNKFTGSVYFDQLFNKYDVLKNNYKDIEELVVVSDNASDLLLLSKADTAFAICNKQKHIDFWKRQNLSNLSVVDLS</sequence>
<accession>A0A2T5ESG5</accession>
<organism evidence="1 2">
    <name type="scientific">Vibrio splendidus</name>
    <dbReference type="NCBI Taxonomy" id="29497"/>
    <lineage>
        <taxon>Bacteria</taxon>
        <taxon>Pseudomonadati</taxon>
        <taxon>Pseudomonadota</taxon>
        <taxon>Gammaproteobacteria</taxon>
        <taxon>Vibrionales</taxon>
        <taxon>Vibrionaceae</taxon>
        <taxon>Vibrio</taxon>
    </lineage>
</organism>
<gene>
    <name evidence="1" type="ORF">CWO07_17760</name>
</gene>
<dbReference type="InterPro" id="IPR023214">
    <property type="entry name" value="HAD_sf"/>
</dbReference>
<dbReference type="SUPFAM" id="SSF56784">
    <property type="entry name" value="HAD-like"/>
    <property type="match status" value="1"/>
</dbReference>
<comment type="caution">
    <text evidence="1">The sequence shown here is derived from an EMBL/GenBank/DDBJ whole genome shotgun (WGS) entry which is preliminary data.</text>
</comment>
<dbReference type="Proteomes" id="UP000244197">
    <property type="component" value="Unassembled WGS sequence"/>
</dbReference>
<reference evidence="1 2" key="1">
    <citation type="submission" date="2017-11" db="EMBL/GenBank/DDBJ databases">
        <title>Population delineation of vibrios coincides with oyster pathogenicity.</title>
        <authorList>
            <person name="Bruto M."/>
            <person name="Labreuche Y."/>
            <person name="James A."/>
            <person name="Piel D."/>
            <person name="Chenivesse S."/>
            <person name="Petton B."/>
            <person name="Polz M.F."/>
            <person name="Le Roux F."/>
        </authorList>
    </citation>
    <scope>NUCLEOTIDE SEQUENCE [LARGE SCALE GENOMIC DNA]</scope>
    <source>
        <strain evidence="1 2">FF_144</strain>
    </source>
</reference>
<dbReference type="RefSeq" id="WP_108188033.1">
    <property type="nucleotide sequence ID" value="NZ_PIFK01000037.1"/>
</dbReference>
<evidence type="ECO:0000313" key="2">
    <source>
        <dbReference type="Proteomes" id="UP000244197"/>
    </source>
</evidence>
<protein>
    <recommendedName>
        <fullName evidence="3">Haloacid dehalogenase-like hydrolase</fullName>
    </recommendedName>
</protein>
<evidence type="ECO:0000313" key="1">
    <source>
        <dbReference type="EMBL" id="PTP29359.1"/>
    </source>
</evidence>
<dbReference type="EMBL" id="PIFK01000037">
    <property type="protein sequence ID" value="PTP29359.1"/>
    <property type="molecule type" value="Genomic_DNA"/>
</dbReference>
<dbReference type="AlphaFoldDB" id="A0A2T5ESG5"/>
<dbReference type="Gene3D" id="3.40.50.1000">
    <property type="entry name" value="HAD superfamily/HAD-like"/>
    <property type="match status" value="1"/>
</dbReference>
<proteinExistence type="predicted"/>
<evidence type="ECO:0008006" key="3">
    <source>
        <dbReference type="Google" id="ProtNLM"/>
    </source>
</evidence>
<dbReference type="Pfam" id="PF12710">
    <property type="entry name" value="HAD"/>
    <property type="match status" value="1"/>
</dbReference>
<dbReference type="NCBIfam" id="TIGR01488">
    <property type="entry name" value="HAD-SF-IB"/>
    <property type="match status" value="1"/>
</dbReference>
<dbReference type="InterPro" id="IPR036412">
    <property type="entry name" value="HAD-like_sf"/>
</dbReference>
<name>A0A2T5ESG5_VIBSP</name>
<dbReference type="Gene3D" id="1.20.1440.100">
    <property type="entry name" value="SG protein - dephosphorylation function"/>
    <property type="match status" value="1"/>
</dbReference>